<dbReference type="PANTHER" id="PTHR45527:SF1">
    <property type="entry name" value="FATTY ACID SYNTHASE"/>
    <property type="match status" value="1"/>
</dbReference>
<dbReference type="GO" id="GO:0003824">
    <property type="term" value="F:catalytic activity"/>
    <property type="evidence" value="ECO:0007669"/>
    <property type="project" value="InterPro"/>
</dbReference>
<organism evidence="3 4">
    <name type="scientific">Geranomyces variabilis</name>
    <dbReference type="NCBI Taxonomy" id="109894"/>
    <lineage>
        <taxon>Eukaryota</taxon>
        <taxon>Fungi</taxon>
        <taxon>Fungi incertae sedis</taxon>
        <taxon>Chytridiomycota</taxon>
        <taxon>Chytridiomycota incertae sedis</taxon>
        <taxon>Chytridiomycetes</taxon>
        <taxon>Spizellomycetales</taxon>
        <taxon>Powellomycetaceae</taxon>
        <taxon>Geranomyces</taxon>
    </lineage>
</organism>
<dbReference type="GO" id="GO:0043041">
    <property type="term" value="P:amino acid activation for nonribosomal peptide biosynthetic process"/>
    <property type="evidence" value="ECO:0007669"/>
    <property type="project" value="TreeGrafter"/>
</dbReference>
<dbReference type="SUPFAM" id="SSF52777">
    <property type="entry name" value="CoA-dependent acyltransferases"/>
    <property type="match status" value="2"/>
</dbReference>
<accession>A0AAD5TKT0</accession>
<proteinExistence type="predicted"/>
<evidence type="ECO:0000259" key="1">
    <source>
        <dbReference type="Pfam" id="PF00668"/>
    </source>
</evidence>
<comment type="caution">
    <text evidence="3">The sequence shown here is derived from an EMBL/GenBank/DDBJ whole genome shotgun (WGS) entry which is preliminary data.</text>
</comment>
<dbReference type="InterPro" id="IPR005645">
    <property type="entry name" value="FSH-like_dom"/>
</dbReference>
<evidence type="ECO:0000259" key="2">
    <source>
        <dbReference type="Pfam" id="PF03959"/>
    </source>
</evidence>
<feature type="domain" description="Condensation" evidence="1">
    <location>
        <begin position="38"/>
        <end position="315"/>
    </location>
</feature>
<dbReference type="EMBL" id="JADGJQ010000032">
    <property type="protein sequence ID" value="KAJ3177578.1"/>
    <property type="molecule type" value="Genomic_DNA"/>
</dbReference>
<dbReference type="Pfam" id="PF00668">
    <property type="entry name" value="Condensation"/>
    <property type="match status" value="1"/>
</dbReference>
<dbReference type="Pfam" id="PF03959">
    <property type="entry name" value="FSH1"/>
    <property type="match status" value="1"/>
</dbReference>
<evidence type="ECO:0000313" key="3">
    <source>
        <dbReference type="EMBL" id="KAJ3177578.1"/>
    </source>
</evidence>
<dbReference type="GO" id="GO:0005737">
    <property type="term" value="C:cytoplasm"/>
    <property type="evidence" value="ECO:0007669"/>
    <property type="project" value="TreeGrafter"/>
</dbReference>
<protein>
    <submittedName>
        <fullName evidence="3">Uncharacterized protein</fullName>
    </submittedName>
</protein>
<dbReference type="Proteomes" id="UP001212152">
    <property type="component" value="Unassembled WGS sequence"/>
</dbReference>
<dbReference type="Gene3D" id="3.30.559.30">
    <property type="entry name" value="Nonribosomal peptide synthetase, condensation domain"/>
    <property type="match status" value="1"/>
</dbReference>
<dbReference type="GO" id="GO:0044550">
    <property type="term" value="P:secondary metabolite biosynthetic process"/>
    <property type="evidence" value="ECO:0007669"/>
    <property type="project" value="TreeGrafter"/>
</dbReference>
<dbReference type="AlphaFoldDB" id="A0AAD5TKT0"/>
<gene>
    <name evidence="3" type="ORF">HDU87_004331</name>
</gene>
<dbReference type="PANTHER" id="PTHR45527">
    <property type="entry name" value="NONRIBOSOMAL PEPTIDE SYNTHETASE"/>
    <property type="match status" value="1"/>
</dbReference>
<dbReference type="InterPro" id="IPR001242">
    <property type="entry name" value="Condensation_dom"/>
</dbReference>
<sequence>MLSEDQEKFMALDMKREFSFEGDGANYFRSMTLAHIGNSDRYRLILTIHHSLYDGSSLDYMVNDFCRALAGAELENGPRYRDYINYTVLQGVDACRVFWTTRLKGVASSPLITLPGSICGADGPQFQRLDFDIPDIFNDINHAASKAECAPFIVVTTAWAMLLRHYLRRDDVLFGTVVSGRQLPIEGIERMVGMLMSTLPIAVHFAPEQILAETVRNVRNFYAEAMPYPHASLVDIQEWAGQKTSDNMFSSLLVYQYSSNDGDDELADESEHNGLRVKDITDPDSGDATEYHVTIEFRPDAKLKTFSGMIEYDTSICTEQYAFEIGPYFSWFPEFLTRKTHIDNAVEAVRAKLEKLGGVDGIVGFSQGAMILHRMNRLVASGELDASWRFSVLASRPRRLGHSLPARSKDHNIAQCLQLESQYRRSTRWSFKHAKGHAIPHTPKFAEPMAQMIRDCAKSATQPAEKASVVVKMARDKKFHPMNVVSTDELTGAGNDDGMGSLTGEKRGWWKPLLRFFNEEYARCLQPSAAEDREEYLRLFVAEMRSMDSIWLPEKSSLGTAAADLASMAFDLECGQVDCSRLVTGLRGVGKNFPAATFWSRALKTVIFGVLQLPRLLIHAALSNLGLVPLEPTGLRPLQMLKHAKLKLVLIVDEAQDIYVTAKDPAHASRVALVQELKSSSQLKGVSVVMSGSGYHLVPLAYRELYGTRSELHDHYLQFSERNIPSPGSEGGNQLERLVIDQWARAQQTLQTVLPPFPHQSPAFNVWNPLTLDELKYPRGIVPDKGVDVVWATLAGISPSSEASNPDACDMVVFCIQLKLGITSISLEASEDKGIKYLERQLCSGAGEITRAIQGWFPHLRIVPRLVLAGSRPLTSPAGEWLTKHANDIIVVDPAAFHRRTLLRMAWRLA</sequence>
<dbReference type="InterPro" id="IPR023213">
    <property type="entry name" value="CAT-like_dom_sf"/>
</dbReference>
<dbReference type="Gene3D" id="3.30.559.10">
    <property type="entry name" value="Chloramphenicol acetyltransferase-like domain"/>
    <property type="match status" value="1"/>
</dbReference>
<reference evidence="3" key="1">
    <citation type="submission" date="2020-05" db="EMBL/GenBank/DDBJ databases">
        <title>Phylogenomic resolution of chytrid fungi.</title>
        <authorList>
            <person name="Stajich J.E."/>
            <person name="Amses K."/>
            <person name="Simmons R."/>
            <person name="Seto K."/>
            <person name="Myers J."/>
            <person name="Bonds A."/>
            <person name="Quandt C.A."/>
            <person name="Barry K."/>
            <person name="Liu P."/>
            <person name="Grigoriev I."/>
            <person name="Longcore J.E."/>
            <person name="James T.Y."/>
        </authorList>
    </citation>
    <scope>NUCLEOTIDE SEQUENCE</scope>
    <source>
        <strain evidence="3">JEL0379</strain>
    </source>
</reference>
<dbReference type="GO" id="GO:0031177">
    <property type="term" value="F:phosphopantetheine binding"/>
    <property type="evidence" value="ECO:0007669"/>
    <property type="project" value="TreeGrafter"/>
</dbReference>
<feature type="domain" description="Serine hydrolase" evidence="2">
    <location>
        <begin position="322"/>
        <end position="399"/>
    </location>
</feature>
<evidence type="ECO:0000313" key="4">
    <source>
        <dbReference type="Proteomes" id="UP001212152"/>
    </source>
</evidence>
<keyword evidence="4" id="KW-1185">Reference proteome</keyword>
<name>A0AAD5TKT0_9FUNG</name>